<comment type="caution">
    <text evidence="4">The sequence shown here is derived from an EMBL/GenBank/DDBJ whole genome shotgun (WGS) entry which is preliminary data.</text>
</comment>
<dbReference type="RefSeq" id="XP_046066538.1">
    <property type="nucleotide sequence ID" value="XM_046214613.1"/>
</dbReference>
<evidence type="ECO:0000256" key="2">
    <source>
        <dbReference type="ARBA" id="ARBA00022857"/>
    </source>
</evidence>
<evidence type="ECO:0000313" key="5">
    <source>
        <dbReference type="Proteomes" id="UP001201262"/>
    </source>
</evidence>
<evidence type="ECO:0000256" key="3">
    <source>
        <dbReference type="ARBA" id="ARBA00023002"/>
    </source>
</evidence>
<evidence type="ECO:0000313" key="4">
    <source>
        <dbReference type="EMBL" id="KAH8690255.1"/>
    </source>
</evidence>
<dbReference type="SUPFAM" id="SSF51735">
    <property type="entry name" value="NAD(P)-binding Rossmann-fold domains"/>
    <property type="match status" value="1"/>
</dbReference>
<dbReference type="GeneID" id="70244900"/>
<accession>A0AAD4KEU4</accession>
<dbReference type="Proteomes" id="UP001201262">
    <property type="component" value="Unassembled WGS sequence"/>
</dbReference>
<proteinExistence type="inferred from homology"/>
<evidence type="ECO:0000256" key="1">
    <source>
        <dbReference type="ARBA" id="ARBA00006484"/>
    </source>
</evidence>
<dbReference type="PANTHER" id="PTHR43477">
    <property type="entry name" value="DIHYDROANTICAPSIN 7-DEHYDROGENASE"/>
    <property type="match status" value="1"/>
</dbReference>
<dbReference type="InterPro" id="IPR051122">
    <property type="entry name" value="SDR_DHRS6-like"/>
</dbReference>
<dbReference type="PANTHER" id="PTHR43477:SF1">
    <property type="entry name" value="DIHYDROANTICAPSIN 7-DEHYDROGENASE"/>
    <property type="match status" value="1"/>
</dbReference>
<comment type="similarity">
    <text evidence="1">Belongs to the short-chain dehydrogenases/reductases (SDR) family.</text>
</comment>
<reference evidence="4" key="1">
    <citation type="submission" date="2021-12" db="EMBL/GenBank/DDBJ databases">
        <title>Convergent genome expansion in fungi linked to evolution of root-endophyte symbiosis.</title>
        <authorList>
            <consortium name="DOE Joint Genome Institute"/>
            <person name="Ke Y.-H."/>
            <person name="Bonito G."/>
            <person name="Liao H.-L."/>
            <person name="Looney B."/>
            <person name="Rojas-Flechas A."/>
            <person name="Nash J."/>
            <person name="Hameed K."/>
            <person name="Schadt C."/>
            <person name="Martin F."/>
            <person name="Crous P.W."/>
            <person name="Miettinen O."/>
            <person name="Magnuson J.K."/>
            <person name="Labbe J."/>
            <person name="Jacobson D."/>
            <person name="Doktycz M.J."/>
            <person name="Veneault-Fourrey C."/>
            <person name="Kuo A."/>
            <person name="Mondo S."/>
            <person name="Calhoun S."/>
            <person name="Riley R."/>
            <person name="Ohm R."/>
            <person name="LaButti K."/>
            <person name="Andreopoulos B."/>
            <person name="Pangilinan J."/>
            <person name="Nolan M."/>
            <person name="Tritt A."/>
            <person name="Clum A."/>
            <person name="Lipzen A."/>
            <person name="Daum C."/>
            <person name="Barry K."/>
            <person name="Grigoriev I.V."/>
            <person name="Vilgalys R."/>
        </authorList>
    </citation>
    <scope>NUCLEOTIDE SEQUENCE</scope>
    <source>
        <strain evidence="4">PMI_201</strain>
    </source>
</reference>
<dbReference type="PRINTS" id="PR00081">
    <property type="entry name" value="GDHRDH"/>
</dbReference>
<gene>
    <name evidence="4" type="ORF">BGW36DRAFT_364977</name>
</gene>
<dbReference type="GO" id="GO:0016491">
    <property type="term" value="F:oxidoreductase activity"/>
    <property type="evidence" value="ECO:0007669"/>
    <property type="project" value="UniProtKB-KW"/>
</dbReference>
<keyword evidence="2" id="KW-0521">NADP</keyword>
<keyword evidence="3" id="KW-0560">Oxidoreductase</keyword>
<dbReference type="InterPro" id="IPR057571">
    <property type="entry name" value="SDR_PhqE-like"/>
</dbReference>
<protein>
    <submittedName>
        <fullName evidence="4">Oxidoreductase</fullName>
    </submittedName>
</protein>
<dbReference type="InterPro" id="IPR036291">
    <property type="entry name" value="NAD(P)-bd_dom_sf"/>
</dbReference>
<dbReference type="InterPro" id="IPR002347">
    <property type="entry name" value="SDR_fam"/>
</dbReference>
<name>A0AAD4KEU4_9EURO</name>
<organism evidence="4 5">
    <name type="scientific">Talaromyces proteolyticus</name>
    <dbReference type="NCBI Taxonomy" id="1131652"/>
    <lineage>
        <taxon>Eukaryota</taxon>
        <taxon>Fungi</taxon>
        <taxon>Dikarya</taxon>
        <taxon>Ascomycota</taxon>
        <taxon>Pezizomycotina</taxon>
        <taxon>Eurotiomycetes</taxon>
        <taxon>Eurotiomycetidae</taxon>
        <taxon>Eurotiales</taxon>
        <taxon>Trichocomaceae</taxon>
        <taxon>Talaromyces</taxon>
        <taxon>Talaromyces sect. Bacilispori</taxon>
    </lineage>
</organism>
<dbReference type="AlphaFoldDB" id="A0AAD4KEU4"/>
<dbReference type="Pfam" id="PF23441">
    <property type="entry name" value="SDR"/>
    <property type="match status" value="1"/>
</dbReference>
<dbReference type="EMBL" id="JAJTJA010000014">
    <property type="protein sequence ID" value="KAH8690255.1"/>
    <property type="molecule type" value="Genomic_DNA"/>
</dbReference>
<dbReference type="Gene3D" id="3.40.50.720">
    <property type="entry name" value="NAD(P)-binding Rossmann-like Domain"/>
    <property type="match status" value="1"/>
</dbReference>
<sequence>MSQRTTKLSGKNILLIGGSSGIGFAVAEQALQDGAHITISSSTEDRISKSVNSLRTNFPEQADNVRSYVADLSSKTELERTVEGLLQYAAKDSPIDHIVFTAGDVPPLDPLPEASFDHIDAFFAVRFYGAITVAKYAPKYMVPAKSSSITLTSGTQAHKPTMWLPPAIGCVVEGLMRGLAVTLPPIRVNVVSPGFILTEIIERLPKEMSENAIERHKQQSLTKDVGYPGDTAEAYLYFMRDSFVTGSVLVTNGGVFLV</sequence>
<keyword evidence="5" id="KW-1185">Reference proteome</keyword>
<dbReference type="CDD" id="cd05233">
    <property type="entry name" value="SDR_c"/>
    <property type="match status" value="1"/>
</dbReference>